<reference evidence="2" key="1">
    <citation type="submission" date="2019-08" db="EMBL/GenBank/DDBJ databases">
        <authorList>
            <person name="Kucharzyk K."/>
            <person name="Murdoch R.W."/>
            <person name="Higgins S."/>
            <person name="Loffler F."/>
        </authorList>
    </citation>
    <scope>NUCLEOTIDE SEQUENCE</scope>
</reference>
<feature type="transmembrane region" description="Helical" evidence="1">
    <location>
        <begin position="12"/>
        <end position="29"/>
    </location>
</feature>
<keyword evidence="1" id="KW-0812">Transmembrane</keyword>
<accession>A0A644X9P8</accession>
<keyword evidence="1" id="KW-0472">Membrane</keyword>
<gene>
    <name evidence="2" type="ORF">SDC9_58921</name>
</gene>
<comment type="caution">
    <text evidence="2">The sequence shown here is derived from an EMBL/GenBank/DDBJ whole genome shotgun (WGS) entry which is preliminary data.</text>
</comment>
<evidence type="ECO:0000256" key="1">
    <source>
        <dbReference type="SAM" id="Phobius"/>
    </source>
</evidence>
<proteinExistence type="predicted"/>
<protein>
    <submittedName>
        <fullName evidence="2">Uncharacterized protein</fullName>
    </submittedName>
</protein>
<dbReference type="EMBL" id="VSSQ01001992">
    <property type="protein sequence ID" value="MPM12568.1"/>
    <property type="molecule type" value="Genomic_DNA"/>
</dbReference>
<name>A0A644X9P8_9ZZZZ</name>
<keyword evidence="1" id="KW-1133">Transmembrane helix</keyword>
<sequence>MQKRIFRVGIPIIAVLIIAMALVFLFYPLTLSSVIMGSTTTATECHISYTNAEKVRTEIVLRDAEDVTLLAAQLMSLSIRPRGVYGNGIAFYSDNCLYNISFYNGVHEIGTVTLDAKGYAYARHIKYVLLGENKSSILETIETYFRQTN</sequence>
<organism evidence="2">
    <name type="scientific">bioreactor metagenome</name>
    <dbReference type="NCBI Taxonomy" id="1076179"/>
    <lineage>
        <taxon>unclassified sequences</taxon>
        <taxon>metagenomes</taxon>
        <taxon>ecological metagenomes</taxon>
    </lineage>
</organism>
<evidence type="ECO:0000313" key="2">
    <source>
        <dbReference type="EMBL" id="MPM12568.1"/>
    </source>
</evidence>
<dbReference type="AlphaFoldDB" id="A0A644X9P8"/>